<protein>
    <submittedName>
        <fullName evidence="1">Uncharacterized protein</fullName>
    </submittedName>
</protein>
<accession>A0A1Y1ZPW0</accession>
<proteinExistence type="predicted"/>
<keyword evidence="2" id="KW-1185">Reference proteome</keyword>
<organism evidence="1 2">
    <name type="scientific">Clohesyomyces aquaticus</name>
    <dbReference type="NCBI Taxonomy" id="1231657"/>
    <lineage>
        <taxon>Eukaryota</taxon>
        <taxon>Fungi</taxon>
        <taxon>Dikarya</taxon>
        <taxon>Ascomycota</taxon>
        <taxon>Pezizomycotina</taxon>
        <taxon>Dothideomycetes</taxon>
        <taxon>Pleosporomycetidae</taxon>
        <taxon>Pleosporales</taxon>
        <taxon>Lindgomycetaceae</taxon>
        <taxon>Clohesyomyces</taxon>
    </lineage>
</organism>
<dbReference type="AlphaFoldDB" id="A0A1Y1ZPW0"/>
<name>A0A1Y1ZPW0_9PLEO</name>
<evidence type="ECO:0000313" key="1">
    <source>
        <dbReference type="EMBL" id="ORY12289.1"/>
    </source>
</evidence>
<dbReference type="EMBL" id="MCFA01000052">
    <property type="protein sequence ID" value="ORY12289.1"/>
    <property type="molecule type" value="Genomic_DNA"/>
</dbReference>
<comment type="caution">
    <text evidence="1">The sequence shown here is derived from an EMBL/GenBank/DDBJ whole genome shotgun (WGS) entry which is preliminary data.</text>
</comment>
<sequence>MGAAPSIVASFSNNSTWSRHPQAHFSFHGTPRKLQLSQRSNPHRFSGFFASRFDGSGSFPRHLRIAVGYPSAEIGPIPSTHGARTTNATRRDLMASFGGGSCDASAGNCFVSAAGVSTIISEEQAAKQSNNCIIEIWIWVPGRGFVKFCSILERG</sequence>
<reference evidence="1 2" key="1">
    <citation type="submission" date="2016-07" db="EMBL/GenBank/DDBJ databases">
        <title>Pervasive Adenine N6-methylation of Active Genes in Fungi.</title>
        <authorList>
            <consortium name="DOE Joint Genome Institute"/>
            <person name="Mondo S.J."/>
            <person name="Dannebaum R.O."/>
            <person name="Kuo R.C."/>
            <person name="Labutti K."/>
            <person name="Haridas S."/>
            <person name="Kuo A."/>
            <person name="Salamov A."/>
            <person name="Ahrendt S.R."/>
            <person name="Lipzen A."/>
            <person name="Sullivan W."/>
            <person name="Andreopoulos W.B."/>
            <person name="Clum A."/>
            <person name="Lindquist E."/>
            <person name="Daum C."/>
            <person name="Ramamoorthy G.K."/>
            <person name="Gryganskyi A."/>
            <person name="Culley D."/>
            <person name="Magnuson J.K."/>
            <person name="James T.Y."/>
            <person name="O'Malley M.A."/>
            <person name="Stajich J.E."/>
            <person name="Spatafora J.W."/>
            <person name="Visel A."/>
            <person name="Grigoriev I.V."/>
        </authorList>
    </citation>
    <scope>NUCLEOTIDE SEQUENCE [LARGE SCALE GENOMIC DNA]</scope>
    <source>
        <strain evidence="1 2">CBS 115471</strain>
    </source>
</reference>
<evidence type="ECO:0000313" key="2">
    <source>
        <dbReference type="Proteomes" id="UP000193144"/>
    </source>
</evidence>
<gene>
    <name evidence="1" type="ORF">BCR34DRAFT_301720</name>
</gene>
<dbReference type="Proteomes" id="UP000193144">
    <property type="component" value="Unassembled WGS sequence"/>
</dbReference>